<organism evidence="2 3">
    <name type="scientific">Chenopodium quinoa</name>
    <name type="common">Quinoa</name>
    <dbReference type="NCBI Taxonomy" id="63459"/>
    <lineage>
        <taxon>Eukaryota</taxon>
        <taxon>Viridiplantae</taxon>
        <taxon>Streptophyta</taxon>
        <taxon>Embryophyta</taxon>
        <taxon>Tracheophyta</taxon>
        <taxon>Spermatophyta</taxon>
        <taxon>Magnoliopsida</taxon>
        <taxon>eudicotyledons</taxon>
        <taxon>Gunneridae</taxon>
        <taxon>Pentapetalae</taxon>
        <taxon>Caryophyllales</taxon>
        <taxon>Chenopodiaceae</taxon>
        <taxon>Chenopodioideae</taxon>
        <taxon>Atripliceae</taxon>
        <taxon>Chenopodium</taxon>
    </lineage>
</organism>
<sequence length="183" mass="20160">MVDQPQQHDNHPITTLKRRNSLPSAVIVPPRKPKQINGNHHNTTNRSPPLPPSFSAADFELFPLKSPPPLPSSDNYTSLRDILPCSSPSSILSPTPAVALAGISSSSCGSGYEISIKNRLVKQAAWAYLQPTVSTSPSSSSRRLCFPGGFFRPMFVSFRRTVSDTVTRVYDWLVDALWLILCR</sequence>
<feature type="compositionally biased region" description="Polar residues" evidence="1">
    <location>
        <begin position="36"/>
        <end position="47"/>
    </location>
</feature>
<dbReference type="GeneID" id="110731057"/>
<dbReference type="PANTHER" id="PTHR34569:SF2">
    <property type="entry name" value="EXPRESSED PROTEIN"/>
    <property type="match status" value="1"/>
</dbReference>
<dbReference type="OMA" id="KQINGNH"/>
<dbReference type="Proteomes" id="UP000596660">
    <property type="component" value="Unplaced"/>
</dbReference>
<evidence type="ECO:0000313" key="3">
    <source>
        <dbReference type="Proteomes" id="UP000596660"/>
    </source>
</evidence>
<dbReference type="KEGG" id="cqi:110731057"/>
<dbReference type="Gramene" id="AUR62037038-RA">
    <property type="protein sequence ID" value="AUR62037038-RA:cds"/>
    <property type="gene ID" value="AUR62037038"/>
</dbReference>
<gene>
    <name evidence="2" type="primary">LOC110731057</name>
</gene>
<keyword evidence="3" id="KW-1185">Reference proteome</keyword>
<dbReference type="EnsemblPlants" id="AUR62037038-RA">
    <property type="protein sequence ID" value="AUR62037038-RA:cds"/>
    <property type="gene ID" value="AUR62037038"/>
</dbReference>
<evidence type="ECO:0000256" key="1">
    <source>
        <dbReference type="SAM" id="MobiDB-lite"/>
    </source>
</evidence>
<dbReference type="RefSeq" id="XP_021766599.1">
    <property type="nucleotide sequence ID" value="XM_021910907.1"/>
</dbReference>
<feature type="compositionally biased region" description="Basic and acidic residues" evidence="1">
    <location>
        <begin position="1"/>
        <end position="11"/>
    </location>
</feature>
<dbReference type="PANTHER" id="PTHR34569">
    <property type="entry name" value="EXPRESSED PROTEIN"/>
    <property type="match status" value="1"/>
</dbReference>
<feature type="region of interest" description="Disordered" evidence="1">
    <location>
        <begin position="1"/>
        <end position="52"/>
    </location>
</feature>
<reference evidence="2" key="2">
    <citation type="submission" date="2021-03" db="UniProtKB">
        <authorList>
            <consortium name="EnsemblPlants"/>
        </authorList>
    </citation>
    <scope>IDENTIFICATION</scope>
</reference>
<dbReference type="OrthoDB" id="1700296at2759"/>
<reference evidence="2" key="1">
    <citation type="journal article" date="2017" name="Nature">
        <title>The genome of Chenopodium quinoa.</title>
        <authorList>
            <person name="Jarvis D.E."/>
            <person name="Ho Y.S."/>
            <person name="Lightfoot D.J."/>
            <person name="Schmoeckel S.M."/>
            <person name="Li B."/>
            <person name="Borm T.J.A."/>
            <person name="Ohyanagi H."/>
            <person name="Mineta K."/>
            <person name="Michell C.T."/>
            <person name="Saber N."/>
            <person name="Kharbatia N.M."/>
            <person name="Rupper R.R."/>
            <person name="Sharp A.R."/>
            <person name="Dally N."/>
            <person name="Boughton B.A."/>
            <person name="Woo Y.H."/>
            <person name="Gao G."/>
            <person name="Schijlen E.G.W.M."/>
            <person name="Guo X."/>
            <person name="Momin A.A."/>
            <person name="Negrao S."/>
            <person name="Al-Babili S."/>
            <person name="Gehring C."/>
            <person name="Roessner U."/>
            <person name="Jung C."/>
            <person name="Murphy K."/>
            <person name="Arold S.T."/>
            <person name="Gojobori T."/>
            <person name="van der Linden C.G."/>
            <person name="van Loo E.N."/>
            <person name="Jellen E.N."/>
            <person name="Maughan P.J."/>
            <person name="Tester M."/>
        </authorList>
    </citation>
    <scope>NUCLEOTIDE SEQUENCE [LARGE SCALE GENOMIC DNA]</scope>
    <source>
        <strain evidence="2">cv. PI 614886</strain>
    </source>
</reference>
<accession>A0A803MXV8</accession>
<proteinExistence type="predicted"/>
<protein>
    <submittedName>
        <fullName evidence="2">Uncharacterized protein</fullName>
    </submittedName>
</protein>
<dbReference type="AlphaFoldDB" id="A0A803MXV8"/>
<evidence type="ECO:0000313" key="2">
    <source>
        <dbReference type="EnsemblPlants" id="AUR62037038-RA:cds"/>
    </source>
</evidence>
<name>A0A803MXV8_CHEQI</name>